<evidence type="ECO:0000313" key="6">
    <source>
        <dbReference type="Proteomes" id="UP001606301"/>
    </source>
</evidence>
<dbReference type="PANTHER" id="PTHR43318">
    <property type="entry name" value="UDP-N-ACETYLGLUCOSAMINE 4,6-DEHYDRATASE"/>
    <property type="match status" value="1"/>
</dbReference>
<dbReference type="Pfam" id="PF13727">
    <property type="entry name" value="CoA_binding_3"/>
    <property type="match status" value="1"/>
</dbReference>
<dbReference type="PANTHER" id="PTHR43318:SF1">
    <property type="entry name" value="POLYSACCHARIDE BIOSYNTHESIS PROTEIN EPSC-RELATED"/>
    <property type="match status" value="1"/>
</dbReference>
<keyword evidence="3" id="KW-0812">Transmembrane</keyword>
<evidence type="ECO:0000259" key="4">
    <source>
        <dbReference type="Pfam" id="PF02719"/>
    </source>
</evidence>
<feature type="compositionally biased region" description="Polar residues" evidence="2">
    <location>
        <begin position="631"/>
        <end position="645"/>
    </location>
</feature>
<dbReference type="InterPro" id="IPR036291">
    <property type="entry name" value="NAD(P)-bd_dom_sf"/>
</dbReference>
<dbReference type="Gene3D" id="3.40.50.720">
    <property type="entry name" value="NAD(P)-binding Rossmann-like Domain"/>
    <property type="match status" value="2"/>
</dbReference>
<evidence type="ECO:0000256" key="3">
    <source>
        <dbReference type="SAM" id="Phobius"/>
    </source>
</evidence>
<protein>
    <submittedName>
        <fullName evidence="5">Polysaccharide biosynthesis protein</fullName>
    </submittedName>
</protein>
<feature type="transmembrane region" description="Helical" evidence="3">
    <location>
        <begin position="90"/>
        <end position="110"/>
    </location>
</feature>
<evidence type="ECO:0000313" key="5">
    <source>
        <dbReference type="EMBL" id="MFG6441709.1"/>
    </source>
</evidence>
<gene>
    <name evidence="5" type="ORF">ACG0Z3_13560</name>
</gene>
<dbReference type="EMBL" id="JBIGHW010000006">
    <property type="protein sequence ID" value="MFG6441709.1"/>
    <property type="molecule type" value="Genomic_DNA"/>
</dbReference>
<comment type="similarity">
    <text evidence="1">Belongs to the polysaccharide synthase family.</text>
</comment>
<feature type="transmembrane region" description="Helical" evidence="3">
    <location>
        <begin position="116"/>
        <end position="136"/>
    </location>
</feature>
<proteinExistence type="inferred from homology"/>
<feature type="transmembrane region" description="Helical" evidence="3">
    <location>
        <begin position="53"/>
        <end position="69"/>
    </location>
</feature>
<dbReference type="SUPFAM" id="SSF51735">
    <property type="entry name" value="NAD(P)-binding Rossmann-fold domains"/>
    <property type="match status" value="2"/>
</dbReference>
<feature type="transmembrane region" description="Helical" evidence="3">
    <location>
        <begin position="20"/>
        <end position="41"/>
    </location>
</feature>
<feature type="region of interest" description="Disordered" evidence="2">
    <location>
        <begin position="622"/>
        <end position="645"/>
    </location>
</feature>
<comment type="caution">
    <text evidence="5">The sequence shown here is derived from an EMBL/GenBank/DDBJ whole genome shotgun (WGS) entry which is preliminary data.</text>
</comment>
<reference evidence="5 6" key="1">
    <citation type="submission" date="2024-08" db="EMBL/GenBank/DDBJ databases">
        <authorList>
            <person name="Lu H."/>
        </authorList>
    </citation>
    <scope>NUCLEOTIDE SEQUENCE [LARGE SCALE GENOMIC DNA]</scope>
    <source>
        <strain evidence="5 6">LKC17W</strain>
    </source>
</reference>
<feature type="domain" description="Polysaccharide biosynthesis protein CapD-like" evidence="4">
    <location>
        <begin position="294"/>
        <end position="574"/>
    </location>
</feature>
<keyword evidence="3" id="KW-1133">Transmembrane helix</keyword>
<dbReference type="InterPro" id="IPR051203">
    <property type="entry name" value="Polysaccharide_Synthase-Rel"/>
</dbReference>
<evidence type="ECO:0000256" key="1">
    <source>
        <dbReference type="ARBA" id="ARBA00007430"/>
    </source>
</evidence>
<organism evidence="5 6">
    <name type="scientific">Pelomonas margarita</name>
    <dbReference type="NCBI Taxonomy" id="3299031"/>
    <lineage>
        <taxon>Bacteria</taxon>
        <taxon>Pseudomonadati</taxon>
        <taxon>Pseudomonadota</taxon>
        <taxon>Betaproteobacteria</taxon>
        <taxon>Burkholderiales</taxon>
        <taxon>Sphaerotilaceae</taxon>
        <taxon>Roseateles</taxon>
    </lineage>
</organism>
<keyword evidence="3" id="KW-0472">Membrane</keyword>
<keyword evidence="6" id="KW-1185">Reference proteome</keyword>
<dbReference type="Pfam" id="PF02719">
    <property type="entry name" value="Polysacc_synt_2"/>
    <property type="match status" value="1"/>
</dbReference>
<name>A0ABW7FK40_9BURK</name>
<dbReference type="CDD" id="cd05237">
    <property type="entry name" value="UDP_invert_4-6DH_SDR_e"/>
    <property type="match status" value="1"/>
</dbReference>
<dbReference type="Proteomes" id="UP001606301">
    <property type="component" value="Unassembled WGS sequence"/>
</dbReference>
<dbReference type="InterPro" id="IPR003869">
    <property type="entry name" value="Polysac_CapD-like"/>
</dbReference>
<sequence length="645" mass="70758">MNWLSLDAWLTRIRPHREALALALDMAAVAVAWQATYLFRLGFERWFSARPDYDHWVLLGVVAIYALLLKLLKVPKGMWRFSGFGEIKRLAAVCVASGLLVAVVVLMAQLTKVPRAVLALHPLFTLMALAMMRMGYRMLYEHMRSRISGSAQEQRRALVMGAGDAGRLLVAGIQHSQGWVVVGFLDDAPGKRGARVAGVPVLGALEEAPRLAELHGITHIVVAMPAATMGLRRRALELAGQAGLPVLTVPSSEELLAGSHVDQVRDIEPEDLLGREPVELDEGGISECLNGKVVLITGAGGSIGSELCRQVARYGPSKIVLYELSEFNLYTIEQELGETFPHIPLVRLIGDVKELEHLRHVFGKYKPQIVFHAAAYKHVPLMEEENAWAALRNNTLGTHNACQAAAECGVDRFVLISTDKAVNPTNVMGATKRAAELMISHMAGQGHTTKFMAVRFGNVLGSSGSVIPKFKEQIAKGGPVTVTHPDITRYFMTIPEAARLVVQACAIGETGQVYVLDMGKPVRILDLAETMIRMAGRSETEIGIRFTGLRPGEKLYEELLSDMDKTVATRIPRLRVAIIEPCIAERVLAYVAFSAKQVVQYGETDVVKLLINWLPEYRPAAAQPRGRPQVSDAQISQQLQRSQNT</sequence>
<dbReference type="RefSeq" id="WP_394398211.1">
    <property type="nucleotide sequence ID" value="NZ_JBIGHW010000006.1"/>
</dbReference>
<evidence type="ECO:0000256" key="2">
    <source>
        <dbReference type="SAM" id="MobiDB-lite"/>
    </source>
</evidence>
<accession>A0ABW7FK40</accession>